<evidence type="ECO:0000313" key="1">
    <source>
        <dbReference type="EMBL" id="ALJ00459.1"/>
    </source>
</evidence>
<reference evidence="1 2" key="1">
    <citation type="submission" date="2015-08" db="EMBL/GenBank/DDBJ databases">
        <title>Complete genome sequence of Rufibacter tibetensis strain 1351t, a radiation-resistant bacterium from tibet plateau.</title>
        <authorList>
            <person name="Dai J."/>
        </authorList>
    </citation>
    <scope>NUCLEOTIDE SEQUENCE [LARGE SCALE GENOMIC DNA]</scope>
    <source>
        <strain evidence="1 2">1351</strain>
    </source>
</reference>
<protein>
    <recommendedName>
        <fullName evidence="3">tRNA_anti-like</fullName>
    </recommendedName>
</protein>
<sequence>MKKIATVIALFFLTALFFGLYQYSRAPVNLKNQKAEVILSAIELKEQLAADTSVRNNLSGKVLLVEGLVSSVEEGEHPAIILDATVRGELEKSTAVPKSGEKVRLKGMLGGYDEIFEEVVLIKCQIEE</sequence>
<proteinExistence type="predicted"/>
<dbReference type="STRING" id="512763.DC20_17645"/>
<dbReference type="RefSeq" id="WP_062545037.1">
    <property type="nucleotide sequence ID" value="NZ_CP012643.1"/>
</dbReference>
<name>A0A0P0C5J2_9BACT</name>
<organism evidence="1 2">
    <name type="scientific">Rufibacter tibetensis</name>
    <dbReference type="NCBI Taxonomy" id="512763"/>
    <lineage>
        <taxon>Bacteria</taxon>
        <taxon>Pseudomonadati</taxon>
        <taxon>Bacteroidota</taxon>
        <taxon>Cytophagia</taxon>
        <taxon>Cytophagales</taxon>
        <taxon>Hymenobacteraceae</taxon>
        <taxon>Rufibacter</taxon>
    </lineage>
</organism>
<dbReference type="PATRIC" id="fig|512763.3.peg.3884"/>
<gene>
    <name evidence="1" type="ORF">DC20_17645</name>
</gene>
<dbReference type="EMBL" id="CP012643">
    <property type="protein sequence ID" value="ALJ00459.1"/>
    <property type="molecule type" value="Genomic_DNA"/>
</dbReference>
<dbReference type="KEGG" id="rti:DC20_17645"/>
<dbReference type="OrthoDB" id="1449127at2"/>
<keyword evidence="2" id="KW-1185">Reference proteome</keyword>
<dbReference type="AlphaFoldDB" id="A0A0P0C5J2"/>
<evidence type="ECO:0008006" key="3">
    <source>
        <dbReference type="Google" id="ProtNLM"/>
    </source>
</evidence>
<evidence type="ECO:0000313" key="2">
    <source>
        <dbReference type="Proteomes" id="UP000061382"/>
    </source>
</evidence>
<accession>A0A0P0C5J2</accession>
<dbReference type="Proteomes" id="UP000061382">
    <property type="component" value="Chromosome"/>
</dbReference>